<protein>
    <submittedName>
        <fullName evidence="2">Uncharacterized protein</fullName>
    </submittedName>
</protein>
<comment type="caution">
    <text evidence="2">The sequence shown here is derived from an EMBL/GenBank/DDBJ whole genome shotgun (WGS) entry which is preliminary data.</text>
</comment>
<dbReference type="EMBL" id="JAGIOO010000001">
    <property type="protein sequence ID" value="MBP2478860.1"/>
    <property type="molecule type" value="Genomic_DNA"/>
</dbReference>
<evidence type="ECO:0000313" key="3">
    <source>
        <dbReference type="Proteomes" id="UP001519363"/>
    </source>
</evidence>
<feature type="region of interest" description="Disordered" evidence="1">
    <location>
        <begin position="1"/>
        <end position="35"/>
    </location>
</feature>
<organism evidence="2 3">
    <name type="scientific">Crossiella equi</name>
    <dbReference type="NCBI Taxonomy" id="130796"/>
    <lineage>
        <taxon>Bacteria</taxon>
        <taxon>Bacillati</taxon>
        <taxon>Actinomycetota</taxon>
        <taxon>Actinomycetes</taxon>
        <taxon>Pseudonocardiales</taxon>
        <taxon>Pseudonocardiaceae</taxon>
        <taxon>Crossiella</taxon>
    </lineage>
</organism>
<accession>A0ABS5AQL0</accession>
<gene>
    <name evidence="2" type="ORF">JOF53_007732</name>
</gene>
<evidence type="ECO:0000256" key="1">
    <source>
        <dbReference type="SAM" id="MobiDB-lite"/>
    </source>
</evidence>
<proteinExistence type="predicted"/>
<reference evidence="2 3" key="1">
    <citation type="submission" date="2021-03" db="EMBL/GenBank/DDBJ databases">
        <title>Sequencing the genomes of 1000 actinobacteria strains.</title>
        <authorList>
            <person name="Klenk H.-P."/>
        </authorList>
    </citation>
    <scope>NUCLEOTIDE SEQUENCE [LARGE SCALE GENOMIC DNA]</scope>
    <source>
        <strain evidence="2 3">DSM 44580</strain>
    </source>
</reference>
<sequence>MGRHRWNEQDETQWSAATLTKPREEAEPAPEDLQD</sequence>
<dbReference type="Proteomes" id="UP001519363">
    <property type="component" value="Unassembled WGS sequence"/>
</dbReference>
<name>A0ABS5AQL0_9PSEU</name>
<keyword evidence="3" id="KW-1185">Reference proteome</keyword>
<evidence type="ECO:0000313" key="2">
    <source>
        <dbReference type="EMBL" id="MBP2478860.1"/>
    </source>
</evidence>